<keyword evidence="1 3" id="KW-0378">Hydrolase</keyword>
<protein>
    <submittedName>
        <fullName evidence="3">Hydrolase</fullName>
    </submittedName>
</protein>
<dbReference type="GO" id="GO:0016787">
    <property type="term" value="F:hydrolase activity"/>
    <property type="evidence" value="ECO:0007669"/>
    <property type="project" value="UniProtKB-KW"/>
</dbReference>
<comment type="caution">
    <text evidence="3">The sequence shown here is derived from an EMBL/GenBank/DDBJ whole genome shotgun (WGS) entry which is preliminary data.</text>
</comment>
<dbReference type="PANTHER" id="PTHR43540">
    <property type="entry name" value="PEROXYUREIDOACRYLATE/UREIDOACRYLATE AMIDOHYDROLASE-RELATED"/>
    <property type="match status" value="1"/>
</dbReference>
<name>A0ABQ3WUI6_9ACTN</name>
<reference evidence="3" key="1">
    <citation type="submission" date="2021-01" db="EMBL/GenBank/DDBJ databases">
        <title>Whole genome shotgun sequence of Actinoplanes capillaceus NBRC 16408.</title>
        <authorList>
            <person name="Komaki H."/>
            <person name="Tamura T."/>
        </authorList>
    </citation>
    <scope>NUCLEOTIDE SEQUENCE [LARGE SCALE GENOMIC DNA]</scope>
    <source>
        <strain evidence="3">NBRC 16408</strain>
    </source>
</reference>
<dbReference type="EMBL" id="BOMF01000136">
    <property type="protein sequence ID" value="GID49960.1"/>
    <property type="molecule type" value="Genomic_DNA"/>
</dbReference>
<proteinExistence type="predicted"/>
<evidence type="ECO:0000256" key="1">
    <source>
        <dbReference type="ARBA" id="ARBA00022801"/>
    </source>
</evidence>
<dbReference type="InterPro" id="IPR000868">
    <property type="entry name" value="Isochorismatase-like_dom"/>
</dbReference>
<feature type="domain" description="Isochorismatase-like" evidence="2">
    <location>
        <begin position="32"/>
        <end position="209"/>
    </location>
</feature>
<dbReference type="PANTHER" id="PTHR43540:SF6">
    <property type="entry name" value="ISOCHORISMATASE-LIKE DOMAIN-CONTAINING PROTEIN"/>
    <property type="match status" value="1"/>
</dbReference>
<dbReference type="InterPro" id="IPR050272">
    <property type="entry name" value="Isochorismatase-like_hydrls"/>
</dbReference>
<evidence type="ECO:0000313" key="3">
    <source>
        <dbReference type="EMBL" id="GID49960.1"/>
    </source>
</evidence>
<dbReference type="CDD" id="cd00431">
    <property type="entry name" value="cysteine_hydrolases"/>
    <property type="match status" value="1"/>
</dbReference>
<accession>A0ABQ3WUI6</accession>
<dbReference type="Gene3D" id="3.40.50.850">
    <property type="entry name" value="Isochorismatase-like"/>
    <property type="match status" value="1"/>
</dbReference>
<dbReference type="Pfam" id="PF00857">
    <property type="entry name" value="Isochorismatase"/>
    <property type="match status" value="1"/>
</dbReference>
<evidence type="ECO:0000259" key="2">
    <source>
        <dbReference type="Pfam" id="PF00857"/>
    </source>
</evidence>
<organism evidence="3">
    <name type="scientific">Actinoplanes campanulatus</name>
    <dbReference type="NCBI Taxonomy" id="113559"/>
    <lineage>
        <taxon>Bacteria</taxon>
        <taxon>Bacillati</taxon>
        <taxon>Actinomycetota</taxon>
        <taxon>Actinomycetes</taxon>
        <taxon>Micromonosporales</taxon>
        <taxon>Micromonosporaceae</taxon>
        <taxon>Actinoplanes</taxon>
    </lineage>
</organism>
<dbReference type="SUPFAM" id="SSF52499">
    <property type="entry name" value="Isochorismatase-like hydrolases"/>
    <property type="match status" value="1"/>
</dbReference>
<sequence length="238" mass="26744">MHAWRIEEREIKRQESRRGRRHAYVSLAPERTALIVVDMVPFFVEENEYTYGIVPNIALLADTLRARGGTVAWILPGVTEPTALNEEFFGVEQARVFAQSGGEGPLRERVWHEFDIHTEDLIVEKTATSAFFPGFSPLPELLHERGIDTVVITGTVTNVCSEASARDAATLNYRVIFVADGNSARRDEDHNSTLYTIYRTYGDVRTTEDVIQLIDESSGSVAEQVEGAGHQRLRLPNR</sequence>
<dbReference type="InterPro" id="IPR036380">
    <property type="entry name" value="Isochorismatase-like_sf"/>
</dbReference>
<gene>
    <name evidence="3" type="ORF">Aca07nite_72350</name>
</gene>